<dbReference type="PANTHER" id="PTHR43072">
    <property type="entry name" value="N-ACETYLTRANSFERASE"/>
    <property type="match status" value="1"/>
</dbReference>
<sequence>MQITVMLPQHWEAVKKIYEEGIATGNATFQTTAPSWKEWDESHVANSRLVAIENDEILGWAAITAVSGRCVYAGVGEVSVYVSANARGKGVGKLLLQSLIDESEKNNFWTLQAGIFPENTASIKIHEACGFRIIGKREKIGKMNNVWRNTLLLERRSTIVGL</sequence>
<protein>
    <submittedName>
        <fullName evidence="4">Putative phosphinothricin acetyltransferase YwnH</fullName>
        <ecNumber evidence="4">2.3.1.183</ecNumber>
    </submittedName>
</protein>
<dbReference type="Pfam" id="PF00583">
    <property type="entry name" value="Acetyltransf_1"/>
    <property type="match status" value="1"/>
</dbReference>
<gene>
    <name evidence="4" type="primary">ywnH_1</name>
    <name evidence="4" type="ORF">GALL_94810</name>
</gene>
<dbReference type="AlphaFoldDB" id="A0A1J5SIN2"/>
<dbReference type="PROSITE" id="PS51186">
    <property type="entry name" value="GNAT"/>
    <property type="match status" value="1"/>
</dbReference>
<proteinExistence type="predicted"/>
<dbReference type="Gene3D" id="3.40.630.30">
    <property type="match status" value="1"/>
</dbReference>
<dbReference type="InterPro" id="IPR016181">
    <property type="entry name" value="Acyl_CoA_acyltransferase"/>
</dbReference>
<dbReference type="PANTHER" id="PTHR43072:SF23">
    <property type="entry name" value="UPF0039 PROTEIN C11D3.02C"/>
    <property type="match status" value="1"/>
</dbReference>
<evidence type="ECO:0000259" key="3">
    <source>
        <dbReference type="PROSITE" id="PS51186"/>
    </source>
</evidence>
<accession>A0A1J5SIN2</accession>
<dbReference type="InterPro" id="IPR000182">
    <property type="entry name" value="GNAT_dom"/>
</dbReference>
<dbReference type="SUPFAM" id="SSF55729">
    <property type="entry name" value="Acyl-CoA N-acyltransferases (Nat)"/>
    <property type="match status" value="1"/>
</dbReference>
<dbReference type="EMBL" id="MLJW01000032">
    <property type="protein sequence ID" value="OIR08313.1"/>
    <property type="molecule type" value="Genomic_DNA"/>
</dbReference>
<comment type="caution">
    <text evidence="4">The sequence shown here is derived from an EMBL/GenBank/DDBJ whole genome shotgun (WGS) entry which is preliminary data.</text>
</comment>
<feature type="domain" description="N-acetyltransferase" evidence="3">
    <location>
        <begin position="1"/>
        <end position="154"/>
    </location>
</feature>
<organism evidence="4">
    <name type="scientific">mine drainage metagenome</name>
    <dbReference type="NCBI Taxonomy" id="410659"/>
    <lineage>
        <taxon>unclassified sequences</taxon>
        <taxon>metagenomes</taxon>
        <taxon>ecological metagenomes</taxon>
    </lineage>
</organism>
<evidence type="ECO:0000256" key="1">
    <source>
        <dbReference type="ARBA" id="ARBA00022679"/>
    </source>
</evidence>
<evidence type="ECO:0000313" key="4">
    <source>
        <dbReference type="EMBL" id="OIR08313.1"/>
    </source>
</evidence>
<evidence type="ECO:0000256" key="2">
    <source>
        <dbReference type="ARBA" id="ARBA00023315"/>
    </source>
</evidence>
<keyword evidence="1 4" id="KW-0808">Transferase</keyword>
<reference evidence="4" key="1">
    <citation type="submission" date="2016-10" db="EMBL/GenBank/DDBJ databases">
        <title>Sequence of Gallionella enrichment culture.</title>
        <authorList>
            <person name="Poehlein A."/>
            <person name="Muehling M."/>
            <person name="Daniel R."/>
        </authorList>
    </citation>
    <scope>NUCLEOTIDE SEQUENCE</scope>
</reference>
<dbReference type="CDD" id="cd04301">
    <property type="entry name" value="NAT_SF"/>
    <property type="match status" value="1"/>
</dbReference>
<dbReference type="EC" id="2.3.1.183" evidence="4"/>
<name>A0A1J5SIN2_9ZZZZ</name>
<keyword evidence="2 4" id="KW-0012">Acyltransferase</keyword>
<dbReference type="GO" id="GO:0102971">
    <property type="term" value="F:phosphinothricin N-acetyltransferase activity"/>
    <property type="evidence" value="ECO:0007669"/>
    <property type="project" value="UniProtKB-EC"/>
</dbReference>